<keyword evidence="1" id="KW-0732">Signal</keyword>
<reference evidence="2 3" key="1">
    <citation type="submission" date="2024-11" db="EMBL/GenBank/DDBJ databases">
        <title>Chromosome-level genome assembly of the freshwater bivalve Anodonta woodiana.</title>
        <authorList>
            <person name="Chen X."/>
        </authorList>
    </citation>
    <scope>NUCLEOTIDE SEQUENCE [LARGE SCALE GENOMIC DNA]</scope>
    <source>
        <strain evidence="2">MN2024</strain>
        <tissue evidence="2">Gills</tissue>
    </source>
</reference>
<evidence type="ECO:0000313" key="3">
    <source>
        <dbReference type="Proteomes" id="UP001634394"/>
    </source>
</evidence>
<protein>
    <submittedName>
        <fullName evidence="2">Uncharacterized protein</fullName>
    </submittedName>
</protein>
<organism evidence="2 3">
    <name type="scientific">Sinanodonta woodiana</name>
    <name type="common">Chinese pond mussel</name>
    <name type="synonym">Anodonta woodiana</name>
    <dbReference type="NCBI Taxonomy" id="1069815"/>
    <lineage>
        <taxon>Eukaryota</taxon>
        <taxon>Metazoa</taxon>
        <taxon>Spiralia</taxon>
        <taxon>Lophotrochozoa</taxon>
        <taxon>Mollusca</taxon>
        <taxon>Bivalvia</taxon>
        <taxon>Autobranchia</taxon>
        <taxon>Heteroconchia</taxon>
        <taxon>Palaeoheterodonta</taxon>
        <taxon>Unionida</taxon>
        <taxon>Unionoidea</taxon>
        <taxon>Unionidae</taxon>
        <taxon>Unioninae</taxon>
        <taxon>Sinanodonta</taxon>
    </lineage>
</organism>
<comment type="caution">
    <text evidence="2">The sequence shown here is derived from an EMBL/GenBank/DDBJ whole genome shotgun (WGS) entry which is preliminary data.</text>
</comment>
<evidence type="ECO:0000313" key="2">
    <source>
        <dbReference type="EMBL" id="KAL3892362.1"/>
    </source>
</evidence>
<proteinExistence type="predicted"/>
<dbReference type="AlphaFoldDB" id="A0ABD3Y258"/>
<gene>
    <name evidence="2" type="ORF">ACJMK2_004573</name>
</gene>
<dbReference type="EMBL" id="JBJQND010000001">
    <property type="protein sequence ID" value="KAL3892362.1"/>
    <property type="molecule type" value="Genomic_DNA"/>
</dbReference>
<dbReference type="Proteomes" id="UP001634394">
    <property type="component" value="Unassembled WGS sequence"/>
</dbReference>
<feature type="signal peptide" evidence="1">
    <location>
        <begin position="1"/>
        <end position="18"/>
    </location>
</feature>
<accession>A0ABD3Y258</accession>
<keyword evidence="3" id="KW-1185">Reference proteome</keyword>
<feature type="chain" id="PRO_5044859752" evidence="1">
    <location>
        <begin position="19"/>
        <end position="96"/>
    </location>
</feature>
<sequence length="96" mass="10439">MKSLALLMLCCLVACSRACTSTEECDVNTVICGSGWHVHCDHGLCTCAVNGEVQGCKQDSECVDGVHTCSDFRPIWRCVIREINGVTRGTCSCHRD</sequence>
<name>A0ABD3Y258_SINWO</name>
<evidence type="ECO:0000256" key="1">
    <source>
        <dbReference type="SAM" id="SignalP"/>
    </source>
</evidence>